<evidence type="ECO:0000313" key="2">
    <source>
        <dbReference type="EMBL" id="KAG5685048.1"/>
    </source>
</evidence>
<gene>
    <name evidence="2" type="ORF">PVAND_014250</name>
</gene>
<feature type="compositionally biased region" description="Basic residues" evidence="1">
    <location>
        <begin position="19"/>
        <end position="30"/>
    </location>
</feature>
<keyword evidence="3" id="KW-1185">Reference proteome</keyword>
<feature type="region of interest" description="Disordered" evidence="1">
    <location>
        <begin position="1"/>
        <end position="30"/>
    </location>
</feature>
<dbReference type="Proteomes" id="UP001107558">
    <property type="component" value="Chromosome 1"/>
</dbReference>
<reference evidence="2" key="1">
    <citation type="submission" date="2021-03" db="EMBL/GenBank/DDBJ databases">
        <title>Chromosome level genome of the anhydrobiotic midge Polypedilum vanderplanki.</title>
        <authorList>
            <person name="Yoshida Y."/>
            <person name="Kikawada T."/>
            <person name="Gusev O."/>
        </authorList>
    </citation>
    <scope>NUCLEOTIDE SEQUENCE</scope>
    <source>
        <strain evidence="2">NIAS01</strain>
        <tissue evidence="2">Whole body or cell culture</tissue>
    </source>
</reference>
<dbReference type="EMBL" id="JADBJN010000001">
    <property type="protein sequence ID" value="KAG5685048.1"/>
    <property type="molecule type" value="Genomic_DNA"/>
</dbReference>
<proteinExistence type="predicted"/>
<dbReference type="AlphaFoldDB" id="A0A9J6CSV1"/>
<evidence type="ECO:0000256" key="1">
    <source>
        <dbReference type="SAM" id="MobiDB-lite"/>
    </source>
</evidence>
<evidence type="ECO:0000313" key="3">
    <source>
        <dbReference type="Proteomes" id="UP001107558"/>
    </source>
</evidence>
<sequence>MSNKKHFNDNEKAKDNQKQKQKKRTRPKLKLPNKLSNEIVNERYVIQHDETRLMPSLESEFQLERSSTPDIEGMCEHCKHSHLQECCMYVYDNYEDIVRYSTFKHGVDEPYSVKNYDENLGMKISGKTPSYFPGFTERIPAIADLRMLANNNSQLQHAQPIVYLRQFFWPIFLPTTFHAPTTQVYNANQNIHDPNNLNFYQPPVMYSKITQSQQCLIRSQPSPNIPIPILQRQIPMHYGNSSPYINYKNHQPHFAQIHNYVPINYNYNHTHNHNNFNGHQ</sequence>
<feature type="compositionally biased region" description="Basic and acidic residues" evidence="1">
    <location>
        <begin position="1"/>
        <end position="18"/>
    </location>
</feature>
<accession>A0A9J6CSV1</accession>
<organism evidence="2 3">
    <name type="scientific">Polypedilum vanderplanki</name>
    <name type="common">Sleeping chironomid midge</name>
    <dbReference type="NCBI Taxonomy" id="319348"/>
    <lineage>
        <taxon>Eukaryota</taxon>
        <taxon>Metazoa</taxon>
        <taxon>Ecdysozoa</taxon>
        <taxon>Arthropoda</taxon>
        <taxon>Hexapoda</taxon>
        <taxon>Insecta</taxon>
        <taxon>Pterygota</taxon>
        <taxon>Neoptera</taxon>
        <taxon>Endopterygota</taxon>
        <taxon>Diptera</taxon>
        <taxon>Nematocera</taxon>
        <taxon>Chironomoidea</taxon>
        <taxon>Chironomidae</taxon>
        <taxon>Chironominae</taxon>
        <taxon>Polypedilum</taxon>
        <taxon>Polypedilum</taxon>
    </lineage>
</organism>
<protein>
    <submittedName>
        <fullName evidence="2">Uncharacterized protein</fullName>
    </submittedName>
</protein>
<comment type="caution">
    <text evidence="2">The sequence shown here is derived from an EMBL/GenBank/DDBJ whole genome shotgun (WGS) entry which is preliminary data.</text>
</comment>
<name>A0A9J6CSV1_POLVA</name>